<feature type="transmembrane region" description="Helical" evidence="1">
    <location>
        <begin position="45"/>
        <end position="73"/>
    </location>
</feature>
<dbReference type="KEGG" id="lpv:HYN51_07685"/>
<proteinExistence type="predicted"/>
<sequence>MLRRISWILGILSLLVPFALYLWQWSQHQKLLASGLAGDELGWTLSVVLVDVFVAGSIAFIAVLANAIALYRLPEGEELNPVVRIIELVLLGLPLLICLFFLGVSMMH</sequence>
<keyword evidence="1" id="KW-0472">Membrane</keyword>
<gene>
    <name evidence="2" type="ORF">HYN51_07685</name>
</gene>
<evidence type="ECO:0000313" key="2">
    <source>
        <dbReference type="EMBL" id="AWH88442.1"/>
    </source>
</evidence>
<dbReference type="GO" id="GO:0016740">
    <property type="term" value="F:transferase activity"/>
    <property type="evidence" value="ECO:0007669"/>
    <property type="project" value="UniProtKB-KW"/>
</dbReference>
<dbReference type="RefSeq" id="WP_108900513.1">
    <property type="nucleotide sequence ID" value="NZ_CP029185.2"/>
</dbReference>
<evidence type="ECO:0000313" key="3">
    <source>
        <dbReference type="Proteomes" id="UP000244908"/>
    </source>
</evidence>
<protein>
    <submittedName>
        <fullName evidence="2">1,4-dihydroxy-2-naphthoate prenyltransferase</fullName>
    </submittedName>
</protein>
<name>A0A2Y9TXV6_9GAMM</name>
<organism evidence="2 3">
    <name type="scientific">Limnobaculum parvum</name>
    <dbReference type="NCBI Taxonomy" id="2172103"/>
    <lineage>
        <taxon>Bacteria</taxon>
        <taxon>Pseudomonadati</taxon>
        <taxon>Pseudomonadota</taxon>
        <taxon>Gammaproteobacteria</taxon>
        <taxon>Enterobacterales</taxon>
        <taxon>Budviciaceae</taxon>
        <taxon>Limnobaculum</taxon>
    </lineage>
</organism>
<keyword evidence="1" id="KW-0812">Transmembrane</keyword>
<accession>A0A2Y9TXV6</accession>
<dbReference type="AlphaFoldDB" id="A0A2Y9TXV6"/>
<keyword evidence="1" id="KW-1133">Transmembrane helix</keyword>
<dbReference type="OrthoDB" id="6636590at2"/>
<dbReference type="Proteomes" id="UP000244908">
    <property type="component" value="Chromosome"/>
</dbReference>
<dbReference type="EMBL" id="CP029185">
    <property type="protein sequence ID" value="AWH88442.1"/>
    <property type="molecule type" value="Genomic_DNA"/>
</dbReference>
<evidence type="ECO:0000256" key="1">
    <source>
        <dbReference type="SAM" id="Phobius"/>
    </source>
</evidence>
<reference evidence="2 3" key="1">
    <citation type="journal article" date="2019" name="Int. J. Syst. Evol. Microbiol.">
        <title>Limnobaculum parvum gen. nov., sp. nov., isolated from a freshwater lake.</title>
        <authorList>
            <person name="Baek C."/>
            <person name="Shin S.K."/>
            <person name="Yi H."/>
        </authorList>
    </citation>
    <scope>NUCLEOTIDE SEQUENCE [LARGE SCALE GENOMIC DNA]</scope>
    <source>
        <strain evidence="2 3">HYN0051</strain>
    </source>
</reference>
<feature type="transmembrane region" description="Helical" evidence="1">
    <location>
        <begin position="85"/>
        <end position="107"/>
    </location>
</feature>
<keyword evidence="3" id="KW-1185">Reference proteome</keyword>
<feature type="transmembrane region" description="Helical" evidence="1">
    <location>
        <begin position="7"/>
        <end position="25"/>
    </location>
</feature>